<dbReference type="EMBL" id="JACHVQ010000001">
    <property type="protein sequence ID" value="MBB2890960.1"/>
    <property type="molecule type" value="Genomic_DNA"/>
</dbReference>
<dbReference type="AlphaFoldDB" id="A0A839MZR9"/>
<feature type="transmembrane region" description="Helical" evidence="6">
    <location>
        <begin position="325"/>
        <end position="344"/>
    </location>
</feature>
<proteinExistence type="predicted"/>
<keyword evidence="4 6" id="KW-1133">Transmembrane helix</keyword>
<keyword evidence="5 6" id="KW-0472">Membrane</keyword>
<dbReference type="SUPFAM" id="SSF103473">
    <property type="entry name" value="MFS general substrate transporter"/>
    <property type="match status" value="1"/>
</dbReference>
<dbReference type="InterPro" id="IPR036259">
    <property type="entry name" value="MFS_trans_sf"/>
</dbReference>
<evidence type="ECO:0000256" key="4">
    <source>
        <dbReference type="ARBA" id="ARBA00022989"/>
    </source>
</evidence>
<feature type="transmembrane region" description="Helical" evidence="6">
    <location>
        <begin position="76"/>
        <end position="101"/>
    </location>
</feature>
<accession>A0A839MZR9</accession>
<feature type="transmembrane region" description="Helical" evidence="6">
    <location>
        <begin position="145"/>
        <end position="162"/>
    </location>
</feature>
<dbReference type="Gene3D" id="1.20.1250.20">
    <property type="entry name" value="MFS general substrate transporter like domains"/>
    <property type="match status" value="1"/>
</dbReference>
<evidence type="ECO:0000313" key="7">
    <source>
        <dbReference type="EMBL" id="MBB2890960.1"/>
    </source>
</evidence>
<feature type="transmembrane region" description="Helical" evidence="6">
    <location>
        <begin position="20"/>
        <end position="42"/>
    </location>
</feature>
<keyword evidence="2" id="KW-1003">Cell membrane</keyword>
<feature type="transmembrane region" description="Helical" evidence="6">
    <location>
        <begin position="285"/>
        <end position="305"/>
    </location>
</feature>
<comment type="subcellular location">
    <subcellularLocation>
        <location evidence="1">Cell membrane</location>
        <topology evidence="1">Multi-pass membrane protein</topology>
    </subcellularLocation>
</comment>
<dbReference type="CDD" id="cd06173">
    <property type="entry name" value="MFS_MefA_like"/>
    <property type="match status" value="1"/>
</dbReference>
<feature type="transmembrane region" description="Helical" evidence="6">
    <location>
        <begin position="49"/>
        <end position="70"/>
    </location>
</feature>
<organism evidence="7 8">
    <name type="scientific">Flexivirga oryzae</name>
    <dbReference type="NCBI Taxonomy" id="1794944"/>
    <lineage>
        <taxon>Bacteria</taxon>
        <taxon>Bacillati</taxon>
        <taxon>Actinomycetota</taxon>
        <taxon>Actinomycetes</taxon>
        <taxon>Micrococcales</taxon>
        <taxon>Dermacoccaceae</taxon>
        <taxon>Flexivirga</taxon>
    </lineage>
</organism>
<dbReference type="Pfam" id="PF07690">
    <property type="entry name" value="MFS_1"/>
    <property type="match status" value="1"/>
</dbReference>
<comment type="caution">
    <text evidence="7">The sequence shown here is derived from an EMBL/GenBank/DDBJ whole genome shotgun (WGS) entry which is preliminary data.</text>
</comment>
<evidence type="ECO:0000256" key="6">
    <source>
        <dbReference type="SAM" id="Phobius"/>
    </source>
</evidence>
<dbReference type="InterPro" id="IPR011701">
    <property type="entry name" value="MFS"/>
</dbReference>
<name>A0A839MZR9_9MICO</name>
<evidence type="ECO:0000313" key="8">
    <source>
        <dbReference type="Proteomes" id="UP000559182"/>
    </source>
</evidence>
<dbReference type="GO" id="GO:0022857">
    <property type="term" value="F:transmembrane transporter activity"/>
    <property type="evidence" value="ECO:0007669"/>
    <property type="project" value="InterPro"/>
</dbReference>
<dbReference type="PANTHER" id="PTHR23513">
    <property type="entry name" value="INTEGRAL MEMBRANE EFFLUX PROTEIN-RELATED"/>
    <property type="match status" value="1"/>
</dbReference>
<evidence type="ECO:0000256" key="5">
    <source>
        <dbReference type="ARBA" id="ARBA00023136"/>
    </source>
</evidence>
<dbReference type="GO" id="GO:0005886">
    <property type="term" value="C:plasma membrane"/>
    <property type="evidence" value="ECO:0007669"/>
    <property type="project" value="UniProtKB-SubCell"/>
</dbReference>
<feature type="transmembrane region" description="Helical" evidence="6">
    <location>
        <begin position="122"/>
        <end position="139"/>
    </location>
</feature>
<dbReference type="PANTHER" id="PTHR23513:SF6">
    <property type="entry name" value="MAJOR FACILITATOR SUPERFAMILY ASSOCIATED DOMAIN-CONTAINING PROTEIN"/>
    <property type="match status" value="1"/>
</dbReference>
<reference evidence="7 8" key="1">
    <citation type="submission" date="2020-08" db="EMBL/GenBank/DDBJ databases">
        <title>Sequencing the genomes of 1000 actinobacteria strains.</title>
        <authorList>
            <person name="Klenk H.-P."/>
        </authorList>
    </citation>
    <scope>NUCLEOTIDE SEQUENCE [LARGE SCALE GENOMIC DNA]</scope>
    <source>
        <strain evidence="7 8">DSM 105369</strain>
    </source>
</reference>
<feature type="transmembrane region" description="Helical" evidence="6">
    <location>
        <begin position="261"/>
        <end position="279"/>
    </location>
</feature>
<keyword evidence="3 6" id="KW-0812">Transmembrane</keyword>
<keyword evidence="8" id="KW-1185">Reference proteome</keyword>
<evidence type="ECO:0000256" key="1">
    <source>
        <dbReference type="ARBA" id="ARBA00004651"/>
    </source>
</evidence>
<evidence type="ECO:0000256" key="3">
    <source>
        <dbReference type="ARBA" id="ARBA00022692"/>
    </source>
</evidence>
<feature type="transmembrane region" description="Helical" evidence="6">
    <location>
        <begin position="231"/>
        <end position="249"/>
    </location>
</feature>
<feature type="transmembrane region" description="Helical" evidence="6">
    <location>
        <begin position="197"/>
        <end position="219"/>
    </location>
</feature>
<feature type="transmembrane region" description="Helical" evidence="6">
    <location>
        <begin position="350"/>
        <end position="369"/>
    </location>
</feature>
<protein>
    <submittedName>
        <fullName evidence="7">Putative MFS family arabinose efflux permease</fullName>
    </submittedName>
</protein>
<dbReference type="Proteomes" id="UP000559182">
    <property type="component" value="Unassembled WGS sequence"/>
</dbReference>
<gene>
    <name evidence="7" type="ORF">FHU39_000944</name>
</gene>
<evidence type="ECO:0000256" key="2">
    <source>
        <dbReference type="ARBA" id="ARBA00022475"/>
    </source>
</evidence>
<sequence length="377" mass="38295">MMVVAIPWQAYLLTGSASDTAWVTATSVLPYALVGIWAGVLADRTPPKSLMVLTEGVSSVLIAILTVSAYTHVTSIPVLAVIAFAVGCLTVAFDASSAVMLPRMVQTDDLPSANARVEGVSAFTRIIGPSAAGALLGTVGVPVVFMTHACTLALATIGSLLLRAQPTAGSKQCGESPGRSALVGLRYVLRDRTVSRLTLSSASLAFATGTVGAMMIPLFRGIGDYTGSQTGLIYAAGGLGWLIAAVLIAKTRFSRQVPAPVAGAAALSVVAAVATPAVLNPIASGVGTALLDGSVYYVLIATITLRQIIVPRDLLGRVHSTARSLANLGSPLGAGIAGVVAAGLGPRGSWLLLAPMAMVVTLVMLARAVRLGKTVSV</sequence>